<reference evidence="1 2" key="1">
    <citation type="submission" date="2024-08" db="EMBL/GenBank/DDBJ databases">
        <authorList>
            <person name="Cucini C."/>
            <person name="Frati F."/>
        </authorList>
    </citation>
    <scope>NUCLEOTIDE SEQUENCE [LARGE SCALE GENOMIC DNA]</scope>
</reference>
<organism evidence="1 2">
    <name type="scientific">Orchesella dallaii</name>
    <dbReference type="NCBI Taxonomy" id="48710"/>
    <lineage>
        <taxon>Eukaryota</taxon>
        <taxon>Metazoa</taxon>
        <taxon>Ecdysozoa</taxon>
        <taxon>Arthropoda</taxon>
        <taxon>Hexapoda</taxon>
        <taxon>Collembola</taxon>
        <taxon>Entomobryomorpha</taxon>
        <taxon>Entomobryoidea</taxon>
        <taxon>Orchesellidae</taxon>
        <taxon>Orchesellinae</taxon>
        <taxon>Orchesella</taxon>
    </lineage>
</organism>
<name>A0ABP1Q331_9HEXA</name>
<comment type="caution">
    <text evidence="1">The sequence shown here is derived from an EMBL/GenBank/DDBJ whole genome shotgun (WGS) entry which is preliminary data.</text>
</comment>
<dbReference type="EMBL" id="CAXLJM020000019">
    <property type="protein sequence ID" value="CAL8085061.1"/>
    <property type="molecule type" value="Genomic_DNA"/>
</dbReference>
<evidence type="ECO:0000313" key="2">
    <source>
        <dbReference type="Proteomes" id="UP001642540"/>
    </source>
</evidence>
<keyword evidence="2" id="KW-1185">Reference proteome</keyword>
<gene>
    <name evidence="1" type="ORF">ODALV1_LOCUS5992</name>
</gene>
<accession>A0ABP1Q331</accession>
<protein>
    <submittedName>
        <fullName evidence="1">Uncharacterized protein</fullName>
    </submittedName>
</protein>
<dbReference type="Proteomes" id="UP001642540">
    <property type="component" value="Unassembled WGS sequence"/>
</dbReference>
<evidence type="ECO:0000313" key="1">
    <source>
        <dbReference type="EMBL" id="CAL8085061.1"/>
    </source>
</evidence>
<proteinExistence type="predicted"/>
<sequence>MKMIQRKTYERQIECDDVEDFVRKRDARRKNGGEKIRKALVTRAKPRPRASYLDNWHIDMV</sequence>